<protein>
    <submittedName>
        <fullName evidence="1">Uncharacterized protein</fullName>
    </submittedName>
</protein>
<dbReference type="Proteomes" id="UP000288216">
    <property type="component" value="Unassembled WGS sequence"/>
</dbReference>
<dbReference type="EMBL" id="BFAA01000194">
    <property type="protein sequence ID" value="GCB68780.1"/>
    <property type="molecule type" value="Genomic_DNA"/>
</dbReference>
<reference evidence="1 2" key="1">
    <citation type="journal article" date="2018" name="Nat. Ecol. Evol.">
        <title>Shark genomes provide insights into elasmobranch evolution and the origin of vertebrates.</title>
        <authorList>
            <person name="Hara Y"/>
            <person name="Yamaguchi K"/>
            <person name="Onimaru K"/>
            <person name="Kadota M"/>
            <person name="Koyanagi M"/>
            <person name="Keeley SD"/>
            <person name="Tatsumi K"/>
            <person name="Tanaka K"/>
            <person name="Motone F"/>
            <person name="Kageyama Y"/>
            <person name="Nozu R"/>
            <person name="Adachi N"/>
            <person name="Nishimura O"/>
            <person name="Nakagawa R"/>
            <person name="Tanegashima C"/>
            <person name="Kiyatake I"/>
            <person name="Matsumoto R"/>
            <person name="Murakumo K"/>
            <person name="Nishida K"/>
            <person name="Terakita A"/>
            <person name="Kuratani S"/>
            <person name="Sato K"/>
            <person name="Hyodo S Kuraku.S."/>
        </authorList>
    </citation>
    <scope>NUCLEOTIDE SEQUENCE [LARGE SCALE GENOMIC DNA]</scope>
</reference>
<dbReference type="AlphaFoldDB" id="A0A401P6T2"/>
<proteinExistence type="predicted"/>
<keyword evidence="2" id="KW-1185">Reference proteome</keyword>
<evidence type="ECO:0000313" key="2">
    <source>
        <dbReference type="Proteomes" id="UP000288216"/>
    </source>
</evidence>
<organism evidence="1 2">
    <name type="scientific">Scyliorhinus torazame</name>
    <name type="common">Cloudy catshark</name>
    <name type="synonym">Catulus torazame</name>
    <dbReference type="NCBI Taxonomy" id="75743"/>
    <lineage>
        <taxon>Eukaryota</taxon>
        <taxon>Metazoa</taxon>
        <taxon>Chordata</taxon>
        <taxon>Craniata</taxon>
        <taxon>Vertebrata</taxon>
        <taxon>Chondrichthyes</taxon>
        <taxon>Elasmobranchii</taxon>
        <taxon>Galeomorphii</taxon>
        <taxon>Galeoidea</taxon>
        <taxon>Carcharhiniformes</taxon>
        <taxon>Scyliorhinidae</taxon>
        <taxon>Scyliorhinus</taxon>
    </lineage>
</organism>
<evidence type="ECO:0000313" key="1">
    <source>
        <dbReference type="EMBL" id="GCB68780.1"/>
    </source>
</evidence>
<gene>
    <name evidence="1" type="ORF">scyTo_0000945</name>
</gene>
<comment type="caution">
    <text evidence="1">The sequence shown here is derived from an EMBL/GenBank/DDBJ whole genome shotgun (WGS) entry which is preliminary data.</text>
</comment>
<accession>A0A401P6T2</accession>
<sequence>MELLTQELLKDRNPLKKEIMATVKSAVKDDLAPFKEVMERTVRQLDAQEVTVRELEKAAPDQGDQKASLEGEVASLVAAQGTLREKVVDEKN</sequence>
<name>A0A401P6T2_SCYTO</name>